<feature type="domain" description="PAZ" evidence="1">
    <location>
        <begin position="65"/>
        <end position="159"/>
    </location>
</feature>
<dbReference type="EMBL" id="JH159154">
    <property type="protein sequence ID" value="EGZ16665.1"/>
    <property type="molecule type" value="Genomic_DNA"/>
</dbReference>
<gene>
    <name evidence="2" type="ORF">PHYSODRAFT_498958</name>
</gene>
<dbReference type="Proteomes" id="UP000002640">
    <property type="component" value="Unassembled WGS sequence"/>
</dbReference>
<dbReference type="GO" id="GO:0003723">
    <property type="term" value="F:RNA binding"/>
    <property type="evidence" value="ECO:0007669"/>
    <property type="project" value="InterPro"/>
</dbReference>
<name>G4ZGG3_PHYSP</name>
<dbReference type="CDD" id="cd02846">
    <property type="entry name" value="PAZ_argonaute_like"/>
    <property type="match status" value="1"/>
</dbReference>
<evidence type="ECO:0000313" key="2">
    <source>
        <dbReference type="EMBL" id="EGZ16665.1"/>
    </source>
</evidence>
<dbReference type="InterPro" id="IPR036085">
    <property type="entry name" value="PAZ_dom_sf"/>
</dbReference>
<protein>
    <recommendedName>
        <fullName evidence="1">PAZ domain-containing protein</fullName>
    </recommendedName>
</protein>
<evidence type="ECO:0000259" key="1">
    <source>
        <dbReference type="PROSITE" id="PS50821"/>
    </source>
</evidence>
<accession>G4ZGG3</accession>
<organism evidence="2 3">
    <name type="scientific">Phytophthora sojae (strain P6497)</name>
    <name type="common">Soybean stem and root rot agent</name>
    <name type="synonym">Phytophthora megasperma f. sp. glycines</name>
    <dbReference type="NCBI Taxonomy" id="1094619"/>
    <lineage>
        <taxon>Eukaryota</taxon>
        <taxon>Sar</taxon>
        <taxon>Stramenopiles</taxon>
        <taxon>Oomycota</taxon>
        <taxon>Peronosporomycetes</taxon>
        <taxon>Peronosporales</taxon>
        <taxon>Peronosporaceae</taxon>
        <taxon>Phytophthora</taxon>
    </lineage>
</organism>
<evidence type="ECO:0000313" key="3">
    <source>
        <dbReference type="Proteomes" id="UP000002640"/>
    </source>
</evidence>
<dbReference type="PANTHER" id="PTHR22891">
    <property type="entry name" value="EUKARYOTIC TRANSLATION INITIATION FACTOR 2C"/>
    <property type="match status" value="1"/>
</dbReference>
<dbReference type="SUPFAM" id="SSF101690">
    <property type="entry name" value="PAZ domain"/>
    <property type="match status" value="1"/>
</dbReference>
<sequence>MGGEVGGDKQKFCGRPLMRPLLRQVMQNAIEQNQNLFGQILVVHDGANALFTPAALPLPTVEIKPLVYALNAVMKAGLVGSRVELTQRVTNLNEIMGVSESSARSTMINVDGNPVSVEQYFVDRYHIRLRYPNLPPVNLGRRKAGTESWVPIELCEVAPGQPYCGPDRSNTTAIRTQAVVKPHVRMNGIQRLRDSFNFENDPFLRAFGLSVAERMEGVGARVLAAPDIQYGNGVHRPRNGNWNLQDKTFVKPCTLSNWGVVICSSMNGSYPCVNRQAAERFVASAGVALRHVDGLLLDVVQHGVHVHARGAQ</sequence>
<dbReference type="InParanoid" id="G4ZGG3"/>
<keyword evidence="3" id="KW-1185">Reference proteome</keyword>
<reference evidence="2 3" key="1">
    <citation type="journal article" date="2006" name="Science">
        <title>Phytophthora genome sequences uncover evolutionary origins and mechanisms of pathogenesis.</title>
        <authorList>
            <person name="Tyler B.M."/>
            <person name="Tripathy S."/>
            <person name="Zhang X."/>
            <person name="Dehal P."/>
            <person name="Jiang R.H."/>
            <person name="Aerts A."/>
            <person name="Arredondo F.D."/>
            <person name="Baxter L."/>
            <person name="Bensasson D."/>
            <person name="Beynon J.L."/>
            <person name="Chapman J."/>
            <person name="Damasceno C.M."/>
            <person name="Dorrance A.E."/>
            <person name="Dou D."/>
            <person name="Dickerman A.W."/>
            <person name="Dubchak I.L."/>
            <person name="Garbelotto M."/>
            <person name="Gijzen M."/>
            <person name="Gordon S.G."/>
            <person name="Govers F."/>
            <person name="Grunwald N.J."/>
            <person name="Huang W."/>
            <person name="Ivors K.L."/>
            <person name="Jones R.W."/>
            <person name="Kamoun S."/>
            <person name="Krampis K."/>
            <person name="Lamour K.H."/>
            <person name="Lee M.K."/>
            <person name="McDonald W.H."/>
            <person name="Medina M."/>
            <person name="Meijer H.J."/>
            <person name="Nordberg E.K."/>
            <person name="Maclean D.J."/>
            <person name="Ospina-Giraldo M.D."/>
            <person name="Morris P.F."/>
            <person name="Phuntumart V."/>
            <person name="Putnam N.H."/>
            <person name="Rash S."/>
            <person name="Rose J.K."/>
            <person name="Sakihama Y."/>
            <person name="Salamov A.A."/>
            <person name="Savidor A."/>
            <person name="Scheuring C.F."/>
            <person name="Smith B.M."/>
            <person name="Sobral B.W."/>
            <person name="Terry A."/>
            <person name="Torto-Alalibo T.A."/>
            <person name="Win J."/>
            <person name="Xu Z."/>
            <person name="Zhang H."/>
            <person name="Grigoriev I.V."/>
            <person name="Rokhsar D.S."/>
            <person name="Boore J.L."/>
        </authorList>
    </citation>
    <scope>NUCLEOTIDE SEQUENCE [LARGE SCALE GENOMIC DNA]</scope>
    <source>
        <strain evidence="2 3">P6497</strain>
    </source>
</reference>
<dbReference type="RefSeq" id="XP_009525723.1">
    <property type="nucleotide sequence ID" value="XM_009527428.1"/>
</dbReference>
<dbReference type="KEGG" id="psoj:PHYSODRAFT_498958"/>
<dbReference type="Gene3D" id="3.40.50.2300">
    <property type="match status" value="1"/>
</dbReference>
<dbReference type="InterPro" id="IPR003100">
    <property type="entry name" value="PAZ_dom"/>
</dbReference>
<dbReference type="GeneID" id="20657630"/>
<proteinExistence type="predicted"/>
<dbReference type="PROSITE" id="PS50821">
    <property type="entry name" value="PAZ"/>
    <property type="match status" value="1"/>
</dbReference>
<dbReference type="Pfam" id="PF16488">
    <property type="entry name" value="ArgoL2"/>
    <property type="match status" value="1"/>
</dbReference>
<dbReference type="Gene3D" id="2.170.260.10">
    <property type="entry name" value="paz domain"/>
    <property type="match status" value="1"/>
</dbReference>
<dbReference type="STRING" id="1094619.G4ZGG3"/>
<dbReference type="InterPro" id="IPR032472">
    <property type="entry name" value="ArgoL2"/>
</dbReference>
<dbReference type="Pfam" id="PF02170">
    <property type="entry name" value="PAZ"/>
    <property type="match status" value="1"/>
</dbReference>
<dbReference type="AlphaFoldDB" id="G4ZGG3"/>